<evidence type="ECO:0000313" key="1">
    <source>
        <dbReference type="EMBL" id="KAF2868463.1"/>
    </source>
</evidence>
<accession>A0A7C8M840</accession>
<comment type="caution">
    <text evidence="1">The sequence shown here is derived from an EMBL/GenBank/DDBJ whole genome shotgun (WGS) entry which is preliminary data.</text>
</comment>
<name>A0A7C8M840_9PLEO</name>
<dbReference type="Proteomes" id="UP000481861">
    <property type="component" value="Unassembled WGS sequence"/>
</dbReference>
<evidence type="ECO:0000313" key="2">
    <source>
        <dbReference type="Proteomes" id="UP000481861"/>
    </source>
</evidence>
<proteinExistence type="predicted"/>
<dbReference type="EMBL" id="JAADJZ010000019">
    <property type="protein sequence ID" value="KAF2868463.1"/>
    <property type="molecule type" value="Genomic_DNA"/>
</dbReference>
<organism evidence="1 2">
    <name type="scientific">Massariosphaeria phaeospora</name>
    <dbReference type="NCBI Taxonomy" id="100035"/>
    <lineage>
        <taxon>Eukaryota</taxon>
        <taxon>Fungi</taxon>
        <taxon>Dikarya</taxon>
        <taxon>Ascomycota</taxon>
        <taxon>Pezizomycotina</taxon>
        <taxon>Dothideomycetes</taxon>
        <taxon>Pleosporomycetidae</taxon>
        <taxon>Pleosporales</taxon>
        <taxon>Pleosporales incertae sedis</taxon>
        <taxon>Massariosphaeria</taxon>
    </lineage>
</organism>
<protein>
    <submittedName>
        <fullName evidence="1">Uncharacterized protein</fullName>
    </submittedName>
</protein>
<reference evidence="1 2" key="1">
    <citation type="submission" date="2020-01" db="EMBL/GenBank/DDBJ databases">
        <authorList>
            <consortium name="DOE Joint Genome Institute"/>
            <person name="Haridas S."/>
            <person name="Albert R."/>
            <person name="Binder M."/>
            <person name="Bloem J."/>
            <person name="Labutti K."/>
            <person name="Salamov A."/>
            <person name="Andreopoulos B."/>
            <person name="Baker S.E."/>
            <person name="Barry K."/>
            <person name="Bills G."/>
            <person name="Bluhm B.H."/>
            <person name="Cannon C."/>
            <person name="Castanera R."/>
            <person name="Culley D.E."/>
            <person name="Daum C."/>
            <person name="Ezra D."/>
            <person name="Gonzalez J.B."/>
            <person name="Henrissat B."/>
            <person name="Kuo A."/>
            <person name="Liang C."/>
            <person name="Lipzen A."/>
            <person name="Lutzoni F."/>
            <person name="Magnuson J."/>
            <person name="Mondo S."/>
            <person name="Nolan M."/>
            <person name="Ohm R."/>
            <person name="Pangilinan J."/>
            <person name="Park H.-J.H."/>
            <person name="Ramirez L."/>
            <person name="Alfaro M."/>
            <person name="Sun H."/>
            <person name="Tritt A."/>
            <person name="Yoshinaga Y."/>
            <person name="Zwiers L.-H.L."/>
            <person name="Turgeon B.G."/>
            <person name="Goodwin S.B."/>
            <person name="Spatafora J.W."/>
            <person name="Crous P.W."/>
            <person name="Grigoriev I.V."/>
        </authorList>
    </citation>
    <scope>NUCLEOTIDE SEQUENCE [LARGE SCALE GENOMIC DNA]</scope>
    <source>
        <strain evidence="1 2">CBS 611.86</strain>
    </source>
</reference>
<keyword evidence="2" id="KW-1185">Reference proteome</keyword>
<sequence length="85" mass="9501">MLVRLGNHLHHYFCSSLCRQRDGTELPGLTSPLETPPIRLWLPANYPEFPSFQSARSSFSGRRPSSTLGSDAAMLTYARTAISLY</sequence>
<dbReference type="AlphaFoldDB" id="A0A7C8M840"/>
<gene>
    <name evidence="1" type="ORF">BDV95DRAFT_579899</name>
</gene>